<dbReference type="eggNOG" id="COG0544">
    <property type="taxonomic scope" value="Bacteria"/>
</dbReference>
<dbReference type="SUPFAM" id="SSF102735">
    <property type="entry name" value="Trigger factor ribosome-binding domain"/>
    <property type="match status" value="1"/>
</dbReference>
<dbReference type="PANTHER" id="PTHR30560:SF3">
    <property type="entry name" value="TRIGGER FACTOR-LIKE PROTEIN TIG, CHLOROPLASTIC"/>
    <property type="match status" value="1"/>
</dbReference>
<evidence type="ECO:0000256" key="9">
    <source>
        <dbReference type="ARBA" id="ARBA00023235"/>
    </source>
</evidence>
<dbReference type="Pfam" id="PF00254">
    <property type="entry name" value="FKBP_C"/>
    <property type="match status" value="1"/>
</dbReference>
<dbReference type="FunFam" id="3.10.50.40:FF:000001">
    <property type="entry name" value="Trigger factor"/>
    <property type="match status" value="1"/>
</dbReference>
<evidence type="ECO:0000256" key="1">
    <source>
        <dbReference type="ARBA" id="ARBA00000971"/>
    </source>
</evidence>
<comment type="similarity">
    <text evidence="2 12 14">Belongs to the FKBP-type PPIase family. Tig subfamily.</text>
</comment>
<dbReference type="NCBIfam" id="TIGR00115">
    <property type="entry name" value="tig"/>
    <property type="match status" value="1"/>
</dbReference>
<dbReference type="InterPro" id="IPR005215">
    <property type="entry name" value="Trig_fac"/>
</dbReference>
<comment type="function">
    <text evidence="12">Involved in protein export. Acts as a chaperone by maintaining the newly synthesized protein in an open conformation. Functions as a peptidyl-prolyl cis-trans isomerase.</text>
</comment>
<dbReference type="EMBL" id="FQ670179">
    <property type="protein sequence ID" value="CBY83460.1"/>
    <property type="molecule type" value="Genomic_DNA"/>
</dbReference>
<protein>
    <recommendedName>
        <fullName evidence="4 12">Trigger factor</fullName>
        <shortName evidence="12">TF</shortName>
        <ecNumber evidence="3 12">5.2.1.8</ecNumber>
    </recommendedName>
    <alternativeName>
        <fullName evidence="11 12">PPIase</fullName>
    </alternativeName>
</protein>
<dbReference type="OrthoDB" id="9767721at2"/>
<evidence type="ECO:0000256" key="6">
    <source>
        <dbReference type="ARBA" id="ARBA00022618"/>
    </source>
</evidence>
<gene>
    <name evidence="12 16" type="primary">tig</name>
    <name evidence="16" type="ordered locus">Hfelis_13760</name>
</gene>
<proteinExistence type="inferred from homology"/>
<evidence type="ECO:0000256" key="10">
    <source>
        <dbReference type="ARBA" id="ARBA00023306"/>
    </source>
</evidence>
<dbReference type="Pfam" id="PF05697">
    <property type="entry name" value="Trigger_N"/>
    <property type="match status" value="1"/>
</dbReference>
<dbReference type="Gene3D" id="3.10.50.40">
    <property type="match status" value="1"/>
</dbReference>
<keyword evidence="6 12" id="KW-0132">Cell division</keyword>
<dbReference type="STRING" id="936155.HFELIS_13760"/>
<keyword evidence="9 12" id="KW-0413">Isomerase</keyword>
<sequence length="435" mass="50058">MVLETKKLDGANARVYAKSSLEDFQQRAQKIAKRIAQKTKIDGFRRGKVPIDIINQRYQAQIQEESQKELLDSVLKAGVEELKLAPHEMMGNPAIIKFEKQDQHFDIELNIGLRPQIDLSGIETCIPSFSVEAITPEQVEERLKQLAKEKSTFSDAPEHTKISEGQGVVLDFEGLLEGKPFDGNSAKDFALIVGEGRLLKDFEDQLIGMQVGEEKSFSVHFPKDYASAALADKEVVFRVKIHKIQNREIPAIDEEFVKTVLNQEKEPTLDMLKERLKDQLFMEAKIKLYNQELKDQLVENLEKALNFDLPHTVVEQEMDLVLRQSLQSMSKEEIEELQKDPSKVQEKRESLRERVLKSVKVTFIIDALARQEDIQVDDKEVFQTLYYEAMMTNQNPQKLIEHYEKNFMLPAVKMTLIEDRLLTFLLDRQLAKAQA</sequence>
<organism evidence="16 17">
    <name type="scientific">Helicobacter felis (strain ATCC 49179 / CCUG 28539 / NCTC 12436 / CS1)</name>
    <dbReference type="NCBI Taxonomy" id="936155"/>
    <lineage>
        <taxon>Bacteria</taxon>
        <taxon>Pseudomonadati</taxon>
        <taxon>Campylobacterota</taxon>
        <taxon>Epsilonproteobacteria</taxon>
        <taxon>Campylobacterales</taxon>
        <taxon>Helicobacteraceae</taxon>
        <taxon>Helicobacter</taxon>
    </lineage>
</organism>
<reference evidence="16 17" key="1">
    <citation type="journal article" date="2011" name="Genome Biol. Evol.">
        <title>Comparative whole genome sequence analysis of the carcinogenic bacterial model pathogen Helicobacter felis.</title>
        <authorList>
            <person name="Arnold I.C."/>
            <person name="Zigova Z."/>
            <person name="Holden M."/>
            <person name="Lawley T.D."/>
            <person name="Rad R."/>
            <person name="Dougan G."/>
            <person name="Falkow S."/>
            <person name="Bentley S.D."/>
            <person name="Muller A."/>
        </authorList>
    </citation>
    <scope>NUCLEOTIDE SEQUENCE [LARGE SCALE GENOMIC DNA]</scope>
    <source>
        <strain evidence="17">ATCC 49179 / CCUG 28539 / NCTC 12436 / CS1</strain>
    </source>
</reference>
<dbReference type="KEGG" id="hfe:HFELIS_13760"/>
<evidence type="ECO:0000256" key="5">
    <source>
        <dbReference type="ARBA" id="ARBA00022490"/>
    </source>
</evidence>
<dbReference type="SUPFAM" id="SSF109998">
    <property type="entry name" value="Triger factor/SurA peptide-binding domain-like"/>
    <property type="match status" value="1"/>
</dbReference>
<evidence type="ECO:0000256" key="11">
    <source>
        <dbReference type="ARBA" id="ARBA00029986"/>
    </source>
</evidence>
<accession>E7AA41</accession>
<dbReference type="GO" id="GO:0051301">
    <property type="term" value="P:cell division"/>
    <property type="evidence" value="ECO:0007669"/>
    <property type="project" value="UniProtKB-KW"/>
</dbReference>
<dbReference type="Gene3D" id="3.30.70.1050">
    <property type="entry name" value="Trigger factor ribosome-binding domain"/>
    <property type="match status" value="1"/>
</dbReference>
<dbReference type="PROSITE" id="PS50059">
    <property type="entry name" value="FKBP_PPIASE"/>
    <property type="match status" value="1"/>
</dbReference>
<dbReference type="InterPro" id="IPR046357">
    <property type="entry name" value="PPIase_dom_sf"/>
</dbReference>
<dbReference type="Gene3D" id="1.10.3120.10">
    <property type="entry name" value="Trigger factor, C-terminal domain"/>
    <property type="match status" value="1"/>
</dbReference>
<dbReference type="Proteomes" id="UP000007934">
    <property type="component" value="Chromosome"/>
</dbReference>
<evidence type="ECO:0000256" key="13">
    <source>
        <dbReference type="PROSITE-ProRule" id="PRU00277"/>
    </source>
</evidence>
<evidence type="ECO:0000256" key="2">
    <source>
        <dbReference type="ARBA" id="ARBA00005464"/>
    </source>
</evidence>
<dbReference type="InterPro" id="IPR037041">
    <property type="entry name" value="Trigger_fac_C_sf"/>
</dbReference>
<dbReference type="EC" id="5.2.1.8" evidence="3 12"/>
<keyword evidence="8 12" id="KW-0143">Chaperone</keyword>
<dbReference type="InterPro" id="IPR008881">
    <property type="entry name" value="Trigger_fac_ribosome-bd_bac"/>
</dbReference>
<evidence type="ECO:0000259" key="15">
    <source>
        <dbReference type="PROSITE" id="PS50059"/>
    </source>
</evidence>
<dbReference type="InterPro" id="IPR027304">
    <property type="entry name" value="Trigger_fact/SurA_dom_sf"/>
</dbReference>
<dbReference type="HOGENOM" id="CLU_033058_2_2_7"/>
<keyword evidence="17" id="KW-1185">Reference proteome</keyword>
<dbReference type="InterPro" id="IPR008880">
    <property type="entry name" value="Trigger_fac_C"/>
</dbReference>
<dbReference type="Pfam" id="PF05698">
    <property type="entry name" value="Trigger_C"/>
    <property type="match status" value="1"/>
</dbReference>
<comment type="domain">
    <text evidence="12">Consists of 3 domains; the N-terminus binds the ribosome, the middle domain has PPIase activity, while the C-terminus has intrinsic chaperone activity on its own.</text>
</comment>
<dbReference type="GO" id="GO:0044183">
    <property type="term" value="F:protein folding chaperone"/>
    <property type="evidence" value="ECO:0007669"/>
    <property type="project" value="TreeGrafter"/>
</dbReference>
<comment type="subcellular location">
    <subcellularLocation>
        <location evidence="12">Cytoplasm</location>
    </subcellularLocation>
    <text evidence="12">About half TF is bound to the ribosome near the polypeptide exit tunnel while the other half is free in the cytoplasm.</text>
</comment>
<feature type="domain" description="PPIase FKBP-type" evidence="15">
    <location>
        <begin position="165"/>
        <end position="245"/>
    </location>
</feature>
<keyword evidence="5 12" id="KW-0963">Cytoplasm</keyword>
<evidence type="ECO:0000256" key="4">
    <source>
        <dbReference type="ARBA" id="ARBA00016902"/>
    </source>
</evidence>
<evidence type="ECO:0000256" key="8">
    <source>
        <dbReference type="ARBA" id="ARBA00023186"/>
    </source>
</evidence>
<dbReference type="AlphaFoldDB" id="E7AA41"/>
<dbReference type="GO" id="GO:0003755">
    <property type="term" value="F:peptidyl-prolyl cis-trans isomerase activity"/>
    <property type="evidence" value="ECO:0007669"/>
    <property type="project" value="UniProtKB-UniRule"/>
</dbReference>
<evidence type="ECO:0000313" key="17">
    <source>
        <dbReference type="Proteomes" id="UP000007934"/>
    </source>
</evidence>
<dbReference type="GO" id="GO:0015031">
    <property type="term" value="P:protein transport"/>
    <property type="evidence" value="ECO:0007669"/>
    <property type="project" value="UniProtKB-UniRule"/>
</dbReference>
<keyword evidence="10 12" id="KW-0131">Cell cycle</keyword>
<dbReference type="GeneID" id="36134036"/>
<dbReference type="InterPro" id="IPR036611">
    <property type="entry name" value="Trigger_fac_ribosome-bd_sf"/>
</dbReference>
<evidence type="ECO:0000256" key="7">
    <source>
        <dbReference type="ARBA" id="ARBA00023110"/>
    </source>
</evidence>
<dbReference type="GO" id="GO:0043022">
    <property type="term" value="F:ribosome binding"/>
    <property type="evidence" value="ECO:0007669"/>
    <property type="project" value="TreeGrafter"/>
</dbReference>
<evidence type="ECO:0000313" key="16">
    <source>
        <dbReference type="EMBL" id="CBY83460.1"/>
    </source>
</evidence>
<evidence type="ECO:0000256" key="14">
    <source>
        <dbReference type="RuleBase" id="RU003914"/>
    </source>
</evidence>
<dbReference type="RefSeq" id="WP_013469824.1">
    <property type="nucleotide sequence ID" value="NC_014810.2"/>
</dbReference>
<dbReference type="InterPro" id="IPR001179">
    <property type="entry name" value="PPIase_FKBP_dom"/>
</dbReference>
<evidence type="ECO:0000256" key="3">
    <source>
        <dbReference type="ARBA" id="ARBA00013194"/>
    </source>
</evidence>
<dbReference type="SUPFAM" id="SSF54534">
    <property type="entry name" value="FKBP-like"/>
    <property type="match status" value="1"/>
</dbReference>
<keyword evidence="7 12" id="KW-0697">Rotamase</keyword>
<dbReference type="HAMAP" id="MF_00303">
    <property type="entry name" value="Trigger_factor_Tig"/>
    <property type="match status" value="1"/>
</dbReference>
<evidence type="ECO:0000256" key="12">
    <source>
        <dbReference type="HAMAP-Rule" id="MF_00303"/>
    </source>
</evidence>
<dbReference type="GO" id="GO:0005737">
    <property type="term" value="C:cytoplasm"/>
    <property type="evidence" value="ECO:0007669"/>
    <property type="project" value="UniProtKB-SubCell"/>
</dbReference>
<dbReference type="GO" id="GO:0043335">
    <property type="term" value="P:protein unfolding"/>
    <property type="evidence" value="ECO:0007669"/>
    <property type="project" value="TreeGrafter"/>
</dbReference>
<dbReference type="GO" id="GO:0051083">
    <property type="term" value="P:'de novo' cotranslational protein folding"/>
    <property type="evidence" value="ECO:0007669"/>
    <property type="project" value="TreeGrafter"/>
</dbReference>
<name>E7AA41_HELFC</name>
<dbReference type="PIRSF" id="PIRSF003095">
    <property type="entry name" value="Trigger_factor"/>
    <property type="match status" value="1"/>
</dbReference>
<comment type="catalytic activity">
    <reaction evidence="1 12 13">
        <text>[protein]-peptidylproline (omega=180) = [protein]-peptidylproline (omega=0)</text>
        <dbReference type="Rhea" id="RHEA:16237"/>
        <dbReference type="Rhea" id="RHEA-COMP:10747"/>
        <dbReference type="Rhea" id="RHEA-COMP:10748"/>
        <dbReference type="ChEBI" id="CHEBI:83833"/>
        <dbReference type="ChEBI" id="CHEBI:83834"/>
        <dbReference type="EC" id="5.2.1.8"/>
    </reaction>
</comment>
<dbReference type="PANTHER" id="PTHR30560">
    <property type="entry name" value="TRIGGER FACTOR CHAPERONE AND PEPTIDYL-PROLYL CIS/TRANS ISOMERASE"/>
    <property type="match status" value="1"/>
</dbReference>